<dbReference type="PANTHER" id="PTHR43199">
    <property type="entry name" value="GLUTATHIONE HYDROLASE"/>
    <property type="match status" value="1"/>
</dbReference>
<protein>
    <recommendedName>
        <fullName evidence="9">Glutathione hydrolase proenzyme</fullName>
        <ecNumber evidence="9">2.3.2.2</ecNumber>
        <ecNumber evidence="9">3.4.19.13</ecNumber>
    </recommendedName>
    <component>
        <recommendedName>
            <fullName evidence="9">Glutathione hydrolase large chain</fullName>
        </recommendedName>
    </component>
    <component>
        <recommendedName>
            <fullName evidence="9">Glutathione hydrolase small chain</fullName>
        </recommendedName>
    </component>
</protein>
<dbReference type="EC" id="2.3.2.2" evidence="9"/>
<feature type="region of interest" description="Disordered" evidence="10">
    <location>
        <begin position="456"/>
        <end position="480"/>
    </location>
</feature>
<dbReference type="PRINTS" id="PR01210">
    <property type="entry name" value="GGTRANSPTASE"/>
</dbReference>
<feature type="chain" id="PRO_5046904040" description="Glutathione hydrolase proenzyme" evidence="11">
    <location>
        <begin position="24"/>
        <end position="593"/>
    </location>
</feature>
<organism evidence="12 13">
    <name type="scientific">Novosphingobium capsulatum</name>
    <dbReference type="NCBI Taxonomy" id="13688"/>
    <lineage>
        <taxon>Bacteria</taxon>
        <taxon>Pseudomonadati</taxon>
        <taxon>Pseudomonadota</taxon>
        <taxon>Alphaproteobacteria</taxon>
        <taxon>Sphingomonadales</taxon>
        <taxon>Sphingomonadaceae</taxon>
        <taxon>Novosphingobium</taxon>
    </lineage>
</organism>
<keyword evidence="13" id="KW-1185">Reference proteome</keyword>
<comment type="catalytic activity">
    <reaction evidence="8 9">
        <text>an N-terminal (5-L-glutamyl)-[peptide] + an alpha-amino acid = 5-L-glutamyl amino acid + an N-terminal L-alpha-aminoacyl-[peptide]</text>
        <dbReference type="Rhea" id="RHEA:23904"/>
        <dbReference type="Rhea" id="RHEA-COMP:9780"/>
        <dbReference type="Rhea" id="RHEA-COMP:9795"/>
        <dbReference type="ChEBI" id="CHEBI:77644"/>
        <dbReference type="ChEBI" id="CHEBI:78597"/>
        <dbReference type="ChEBI" id="CHEBI:78599"/>
        <dbReference type="ChEBI" id="CHEBI:78608"/>
        <dbReference type="EC" id="2.3.2.2"/>
    </reaction>
</comment>
<dbReference type="EC" id="3.4.19.13" evidence="9"/>
<evidence type="ECO:0000256" key="4">
    <source>
        <dbReference type="ARBA" id="ARBA00022679"/>
    </source>
</evidence>
<dbReference type="PROSITE" id="PS51257">
    <property type="entry name" value="PROKAR_LIPOPROTEIN"/>
    <property type="match status" value="1"/>
</dbReference>
<evidence type="ECO:0000256" key="6">
    <source>
        <dbReference type="ARBA" id="ARBA00023145"/>
    </source>
</evidence>
<dbReference type="InterPro" id="IPR043137">
    <property type="entry name" value="GGT_ssub_C"/>
</dbReference>
<keyword evidence="7 9" id="KW-0012">Acyltransferase</keyword>
<evidence type="ECO:0000313" key="12">
    <source>
        <dbReference type="EMBL" id="MDR6510867.1"/>
    </source>
</evidence>
<comment type="PTM">
    <text evidence="9">Cleaved by autocatalysis into a large and a small subunit.</text>
</comment>
<evidence type="ECO:0000256" key="9">
    <source>
        <dbReference type="RuleBase" id="RU368036"/>
    </source>
</evidence>
<dbReference type="SUPFAM" id="SSF56235">
    <property type="entry name" value="N-terminal nucleophile aminohydrolases (Ntn hydrolases)"/>
    <property type="match status" value="1"/>
</dbReference>
<comment type="subunit">
    <text evidence="9">This enzyme consists of two polypeptide chains, which are synthesized in precursor form from a single polypeptide.</text>
</comment>
<dbReference type="InterPro" id="IPR029055">
    <property type="entry name" value="Ntn_hydrolases_N"/>
</dbReference>
<keyword evidence="5 9" id="KW-0378">Hydrolase</keyword>
<dbReference type="InterPro" id="IPR000101">
    <property type="entry name" value="GGT_peptidase"/>
</dbReference>
<keyword evidence="9" id="KW-0317">Glutathione biosynthesis</keyword>
<comment type="caution">
    <text evidence="12">The sequence shown here is derived from an EMBL/GenBank/DDBJ whole genome shotgun (WGS) entry which is preliminary data.</text>
</comment>
<comment type="similarity">
    <text evidence="3 9">Belongs to the gamma-glutamyltransferase family.</text>
</comment>
<dbReference type="PANTHER" id="PTHR43199:SF1">
    <property type="entry name" value="GLUTATHIONE HYDROLASE PROENZYME"/>
    <property type="match status" value="1"/>
</dbReference>
<dbReference type="EMBL" id="JAVDRD010000003">
    <property type="protein sequence ID" value="MDR6510867.1"/>
    <property type="molecule type" value="Genomic_DNA"/>
</dbReference>
<name>A0ABU1MKQ9_9SPHN</name>
<comment type="catalytic activity">
    <reaction evidence="2 9">
        <text>glutathione + H2O = L-cysteinylglycine + L-glutamate</text>
        <dbReference type="Rhea" id="RHEA:28807"/>
        <dbReference type="ChEBI" id="CHEBI:15377"/>
        <dbReference type="ChEBI" id="CHEBI:29985"/>
        <dbReference type="ChEBI" id="CHEBI:57925"/>
        <dbReference type="ChEBI" id="CHEBI:61694"/>
        <dbReference type="EC" id="3.4.19.13"/>
    </reaction>
</comment>
<dbReference type="InterPro" id="IPR051792">
    <property type="entry name" value="GGT_bact"/>
</dbReference>
<accession>A0ABU1MKQ9</accession>
<dbReference type="NCBIfam" id="TIGR00066">
    <property type="entry name" value="g_glut_trans"/>
    <property type="match status" value="1"/>
</dbReference>
<feature type="signal peptide" evidence="11">
    <location>
        <begin position="1"/>
        <end position="23"/>
    </location>
</feature>
<comment type="pathway">
    <text evidence="9">Sulfur metabolism; glutathione metabolism.</text>
</comment>
<dbReference type="Gene3D" id="1.10.246.130">
    <property type="match status" value="1"/>
</dbReference>
<dbReference type="Proteomes" id="UP001184150">
    <property type="component" value="Unassembled WGS sequence"/>
</dbReference>
<proteinExistence type="inferred from homology"/>
<dbReference type="RefSeq" id="WP_309804909.1">
    <property type="nucleotide sequence ID" value="NZ_JAVDRD010000003.1"/>
</dbReference>
<evidence type="ECO:0000313" key="13">
    <source>
        <dbReference type="Proteomes" id="UP001184150"/>
    </source>
</evidence>
<keyword evidence="4 9" id="KW-0808">Transferase</keyword>
<keyword evidence="11" id="KW-0732">Signal</keyword>
<evidence type="ECO:0000256" key="3">
    <source>
        <dbReference type="ARBA" id="ARBA00009381"/>
    </source>
</evidence>
<evidence type="ECO:0000256" key="5">
    <source>
        <dbReference type="ARBA" id="ARBA00022801"/>
    </source>
</evidence>
<dbReference type="GO" id="GO:0036374">
    <property type="term" value="F:glutathione hydrolase activity"/>
    <property type="evidence" value="ECO:0007669"/>
    <property type="project" value="UniProtKB-EC"/>
</dbReference>
<evidence type="ECO:0000256" key="7">
    <source>
        <dbReference type="ARBA" id="ARBA00023315"/>
    </source>
</evidence>
<gene>
    <name evidence="12" type="ORF">J2792_001733</name>
</gene>
<keyword evidence="6 9" id="KW-0865">Zymogen</keyword>
<dbReference type="InterPro" id="IPR043138">
    <property type="entry name" value="GGT_lsub"/>
</dbReference>
<sequence length="593" mass="61165">MTLRSLSPLATASLAVISTLALTACQTMPGATPGTATTPAPALALTPGRTDGADVGRQGLVSAADPRAADAGAQMLRQGGSATDAALATMLALTVVEPQSSGIGGGGFLIMADAAGQVDTVDGREKAPAAATPQWFFKDGQAMAFPQARPGGRSVGVPGSLRLAALAHAQHGKLAWHMLFAPAIKLARDGFAITPRLYHALADNPDIAGLDPAGKALFYGADGQPLPVGTIVRNPALADTLEAVALHGADWFYSGSNAQAIATKVGTAPVNPAPMTTADLAAFKAVARPPVCGRYRQYRICSMGPPSSGATTVLATLGQLERFDLSALGPDSPLAWHLLAESERLAYADRDQYLADPDFVKVPVAGLVDPAYLAQRSQLISAQTALPHVSAGIPAGVTARLAPAKPQPEFGTSHFVTVDRWGNAASYTSTVESAFGSGLMAGGYFLNNELTDFNLDPLRDGQPTANRVEGGKRPRSSMSPTVVFGPDGQIRLVVGAAGGATIPAQVIRALIGVLDWHLTAQQALALPVLFAPGDRVCVEQGTRLEAMIPTLVAMGHAQTQACKMPLKANAIERVGNRWQGAADPRSEGAAIAQ</sequence>
<evidence type="ECO:0000256" key="8">
    <source>
        <dbReference type="ARBA" id="ARBA00047417"/>
    </source>
</evidence>
<reference evidence="12 13" key="1">
    <citation type="submission" date="2023-07" db="EMBL/GenBank/DDBJ databases">
        <title>Sorghum-associated microbial communities from plants grown in Nebraska, USA.</title>
        <authorList>
            <person name="Schachtman D."/>
        </authorList>
    </citation>
    <scope>NUCLEOTIDE SEQUENCE [LARGE SCALE GENOMIC DNA]</scope>
    <source>
        <strain evidence="12 13">DS1027</strain>
    </source>
</reference>
<dbReference type="GO" id="GO:0103068">
    <property type="term" value="F:leukotriene C4 gamma-glutamyl transferase activity"/>
    <property type="evidence" value="ECO:0007669"/>
    <property type="project" value="UniProtKB-EC"/>
</dbReference>
<comment type="catalytic activity">
    <reaction evidence="1 9">
        <text>an S-substituted glutathione + H2O = an S-substituted L-cysteinylglycine + L-glutamate</text>
        <dbReference type="Rhea" id="RHEA:59468"/>
        <dbReference type="ChEBI" id="CHEBI:15377"/>
        <dbReference type="ChEBI" id="CHEBI:29985"/>
        <dbReference type="ChEBI" id="CHEBI:90779"/>
        <dbReference type="ChEBI" id="CHEBI:143103"/>
        <dbReference type="EC" id="3.4.19.13"/>
    </reaction>
</comment>
<dbReference type="Gene3D" id="3.60.20.40">
    <property type="match status" value="1"/>
</dbReference>
<evidence type="ECO:0000256" key="1">
    <source>
        <dbReference type="ARBA" id="ARBA00001049"/>
    </source>
</evidence>
<dbReference type="Pfam" id="PF01019">
    <property type="entry name" value="G_glu_transpept"/>
    <property type="match status" value="1"/>
</dbReference>
<evidence type="ECO:0000256" key="2">
    <source>
        <dbReference type="ARBA" id="ARBA00001089"/>
    </source>
</evidence>
<evidence type="ECO:0000256" key="10">
    <source>
        <dbReference type="SAM" id="MobiDB-lite"/>
    </source>
</evidence>
<evidence type="ECO:0000256" key="11">
    <source>
        <dbReference type="SAM" id="SignalP"/>
    </source>
</evidence>